<name>A0A074VVL7_AURM1</name>
<keyword evidence="5" id="KW-0067">ATP-binding</keyword>
<feature type="transmembrane region" description="Helical" evidence="8">
    <location>
        <begin position="1069"/>
        <end position="1100"/>
    </location>
</feature>
<evidence type="ECO:0000256" key="6">
    <source>
        <dbReference type="ARBA" id="ARBA00022989"/>
    </source>
</evidence>
<dbReference type="PROSITE" id="PS00675">
    <property type="entry name" value="SIGMA54_INTERACT_1"/>
    <property type="match status" value="1"/>
</dbReference>
<feature type="transmembrane region" description="Helical" evidence="8">
    <location>
        <begin position="507"/>
        <end position="528"/>
    </location>
</feature>
<evidence type="ECO:0000259" key="10">
    <source>
        <dbReference type="PROSITE" id="PS50929"/>
    </source>
</evidence>
<dbReference type="InterPro" id="IPR044746">
    <property type="entry name" value="ABCC_6TM_D1"/>
</dbReference>
<dbReference type="InterPro" id="IPR050173">
    <property type="entry name" value="ABC_transporter_C-like"/>
</dbReference>
<dbReference type="HOGENOM" id="CLU_000604_27_5_1"/>
<dbReference type="GO" id="GO:0140359">
    <property type="term" value="F:ABC-type transporter activity"/>
    <property type="evidence" value="ECO:0007669"/>
    <property type="project" value="InterPro"/>
</dbReference>
<dbReference type="InterPro" id="IPR027417">
    <property type="entry name" value="P-loop_NTPase"/>
</dbReference>
<protein>
    <submittedName>
        <fullName evidence="11">p-loop containing nucleoside triphosphate hydrolase protein</fullName>
    </submittedName>
</protein>
<sequence length="1407" mass="156073">MPFDNMFVASDNTLLDPFQWIPTLCIAASLCFIVTGSLRWYQLQKSTIKVAPNQQESIKFAFNLALLAFQSSIVGLSMSLPIEFGTLDEYVHLVAIVGFAILSPREHYRSVSPSDLLIIYLSICTALDASALLMIRGNTSMTVQVLRTILEAGALIAESRSKRNFLLEAYLDIAPEETAGPWSKATFAWIHPILFAGKDSKFVLETLPLNPRQFNPSVLRQKVLRLFGQREKPESRLTFPSVLAQCLMPEFATIAITRFMLIAFRYAQPLLMSRILQLLATNALGGRSYQLSCTIVIFASIVYVGQAIVSSRYQHKLNRLKVMTRATLVELIYEKTLSAPAVAYNDYSAATLMSTDVDALAKTSEMFHEAWAQVLEVIVGMVLLSQQIGWFCLVPLPIIYGCSHMTRYVARSLRLKQLAWNKATQDRINRIVSVVVRIKIIKMLGLGNVVRDQISCLRQTEIDASKDMRWVAVLANASANALGLFTPAITIILFAAMSRSKLDAETAYTTLAILLLVTHPANMIMTIVPRAIASLASFQRIQDFVNKPHYQDARRHLQNEEAPTLIDASCAFGVAVKFRDVELKFSGSTTPILEGIDLSIRHGSIVVCTGPTGAGKSLLGLAIAGEVKASKGSISVVSTRIGLCTQLPWLPGQCIPETITGFSRTTGVHHDNWYQQVLDACCIDDSILLSPAAKHAGSGHARFSGGQRQRVALARAVYQRHQILVLDDPLSALDHRTQERVIVNLLGPGGLLRNSHTMVFLITSAPAAYSLADRILLLKHGRIEFDGDWSSFRTHAGSFLEDSFVDGDEAKTDYQQKSELMSVEESKLAVNDDELDIDTRSGDPSAYRYYLRSVGVVNMLALLSCTALYSFFSAFPHYWIKWWTQAGATNYTFYMLGYLLCSTVAWASTSSMLWVNFIKLAPRSGAVLHTNLLRTILGAPLSFFLDNDTGVIVNRFGQDIQVIDRDLPSALAALCTQMFKLLMQCSLLLASQRLLLFALPIYCFLVYIIQKVYLRAASQLRYLDLESRSAVYSSFLETVEGLFTIRAFGWQQQYLTRNTRSLDLSQRAFYLFLCLQRWLNVVLDLAVAVVAIVVISLAVFCSAESADVGISLNIVLVTNTTLLRLIESWTTFEVSVGAAARLKELEDRVPNEENLAIETMVPCNWPCAGSLSLRGVRVCHGNQVILSNVDLSVQAGAKVFICGETGSGKSTLFMALLRLCPVQQGSLQVDGVEIAQAAPSIVRERCFIAVPQDAFLQPDMSLRRNVDPMDHHSTEEITQALQQLHLWSHFQDADSSCNDPDNEDGRVLALPLSCFSPLSAGQTQLLSLVRSILRARYQARQGRKPIILLDEPTANLDDEYESLSSQVIEQEFTDKGHTVLMITHSSKVLRELVKPAKDVVIRITTDR</sequence>
<evidence type="ECO:0000256" key="3">
    <source>
        <dbReference type="ARBA" id="ARBA00022692"/>
    </source>
</evidence>
<evidence type="ECO:0000256" key="7">
    <source>
        <dbReference type="ARBA" id="ARBA00023136"/>
    </source>
</evidence>
<feature type="transmembrane region" description="Helical" evidence="8">
    <location>
        <begin position="288"/>
        <end position="309"/>
    </location>
</feature>
<keyword evidence="6 8" id="KW-1133">Transmembrane helix</keyword>
<dbReference type="InterPro" id="IPR044726">
    <property type="entry name" value="ABCC_6TM_D2"/>
</dbReference>
<reference evidence="11 12" key="1">
    <citation type="journal article" date="2014" name="BMC Genomics">
        <title>Genome sequencing of four Aureobasidium pullulans varieties: biotechnological potential, stress tolerance, and description of new species.</title>
        <authorList>
            <person name="Gostin Ar C."/>
            <person name="Ohm R.A."/>
            <person name="Kogej T."/>
            <person name="Sonjak S."/>
            <person name="Turk M."/>
            <person name="Zajc J."/>
            <person name="Zalar P."/>
            <person name="Grube M."/>
            <person name="Sun H."/>
            <person name="Han J."/>
            <person name="Sharma A."/>
            <person name="Chiniquy J."/>
            <person name="Ngan C.Y."/>
            <person name="Lipzen A."/>
            <person name="Barry K."/>
            <person name="Grigoriev I.V."/>
            <person name="Gunde-Cimerman N."/>
        </authorList>
    </citation>
    <scope>NUCLEOTIDE SEQUENCE [LARGE SCALE GENOMIC DNA]</scope>
    <source>
        <strain evidence="11 12">CBS 110374</strain>
    </source>
</reference>
<dbReference type="CDD" id="cd18579">
    <property type="entry name" value="ABC_6TM_ABCC_D1"/>
    <property type="match status" value="1"/>
</dbReference>
<dbReference type="InterPro" id="IPR017871">
    <property type="entry name" value="ABC_transporter-like_CS"/>
</dbReference>
<dbReference type="PANTHER" id="PTHR24223">
    <property type="entry name" value="ATP-BINDING CASSETTE SUB-FAMILY C"/>
    <property type="match status" value="1"/>
</dbReference>
<feature type="domain" description="ABC transmembrane type-1" evidence="10">
    <location>
        <begin position="252"/>
        <end position="533"/>
    </location>
</feature>
<dbReference type="Proteomes" id="UP000030672">
    <property type="component" value="Unassembled WGS sequence"/>
</dbReference>
<dbReference type="Gene3D" id="3.40.50.300">
    <property type="entry name" value="P-loop containing nucleotide triphosphate hydrolases"/>
    <property type="match status" value="2"/>
</dbReference>
<comment type="subcellular location">
    <subcellularLocation>
        <location evidence="1">Membrane</location>
        <topology evidence="1">Multi-pass membrane protein</topology>
    </subcellularLocation>
</comment>
<dbReference type="GO" id="GO:0016020">
    <property type="term" value="C:membrane"/>
    <property type="evidence" value="ECO:0007669"/>
    <property type="project" value="UniProtKB-SubCell"/>
</dbReference>
<accession>A0A074VVL7</accession>
<dbReference type="GO" id="GO:0005524">
    <property type="term" value="F:ATP binding"/>
    <property type="evidence" value="ECO:0007669"/>
    <property type="project" value="UniProtKB-KW"/>
</dbReference>
<dbReference type="GO" id="GO:0016887">
    <property type="term" value="F:ATP hydrolysis activity"/>
    <property type="evidence" value="ECO:0007669"/>
    <property type="project" value="InterPro"/>
</dbReference>
<organism evidence="11 12">
    <name type="scientific">Aureobasidium melanogenum (strain CBS 110374)</name>
    <name type="common">Aureobasidium pullulans var. melanogenum</name>
    <dbReference type="NCBI Taxonomy" id="1043003"/>
    <lineage>
        <taxon>Eukaryota</taxon>
        <taxon>Fungi</taxon>
        <taxon>Dikarya</taxon>
        <taxon>Ascomycota</taxon>
        <taxon>Pezizomycotina</taxon>
        <taxon>Dothideomycetes</taxon>
        <taxon>Dothideomycetidae</taxon>
        <taxon>Dothideales</taxon>
        <taxon>Saccotheciaceae</taxon>
        <taxon>Aureobasidium</taxon>
    </lineage>
</organism>
<dbReference type="CDD" id="cd18580">
    <property type="entry name" value="ABC_6TM_ABCC_D2"/>
    <property type="match status" value="1"/>
</dbReference>
<gene>
    <name evidence="11" type="ORF">M437DRAFT_64458</name>
</gene>
<dbReference type="InterPro" id="IPR036640">
    <property type="entry name" value="ABC1_TM_sf"/>
</dbReference>
<dbReference type="SUPFAM" id="SSF52540">
    <property type="entry name" value="P-loop containing nucleoside triphosphate hydrolases"/>
    <property type="match status" value="2"/>
</dbReference>
<dbReference type="InterPro" id="IPR003593">
    <property type="entry name" value="AAA+_ATPase"/>
</dbReference>
<dbReference type="Gene3D" id="1.20.1560.10">
    <property type="entry name" value="ABC transporter type 1, transmembrane domain"/>
    <property type="match status" value="2"/>
</dbReference>
<evidence type="ECO:0000259" key="9">
    <source>
        <dbReference type="PROSITE" id="PS50893"/>
    </source>
</evidence>
<feature type="transmembrane region" description="Helical" evidence="8">
    <location>
        <begin position="987"/>
        <end position="1009"/>
    </location>
</feature>
<keyword evidence="4" id="KW-0547">Nucleotide-binding</keyword>
<evidence type="ECO:0000313" key="11">
    <source>
        <dbReference type="EMBL" id="KEQ64835.1"/>
    </source>
</evidence>
<dbReference type="InterPro" id="IPR025662">
    <property type="entry name" value="Sigma_54_int_dom_ATP-bd_1"/>
</dbReference>
<dbReference type="Pfam" id="PF00664">
    <property type="entry name" value="ABC_membrane"/>
    <property type="match status" value="2"/>
</dbReference>
<dbReference type="PROSITE" id="PS00211">
    <property type="entry name" value="ABC_TRANSPORTER_1"/>
    <property type="match status" value="1"/>
</dbReference>
<dbReference type="InterPro" id="IPR003439">
    <property type="entry name" value="ABC_transporter-like_ATP-bd"/>
</dbReference>
<dbReference type="STRING" id="1043003.A0A074VVL7"/>
<evidence type="ECO:0000256" key="8">
    <source>
        <dbReference type="SAM" id="Phobius"/>
    </source>
</evidence>
<evidence type="ECO:0000256" key="5">
    <source>
        <dbReference type="ARBA" id="ARBA00022840"/>
    </source>
</evidence>
<keyword evidence="7 8" id="KW-0472">Membrane</keyword>
<feature type="transmembrane region" description="Helical" evidence="8">
    <location>
        <begin position="61"/>
        <end position="82"/>
    </location>
</feature>
<feature type="transmembrane region" description="Helical" evidence="8">
    <location>
        <begin position="470"/>
        <end position="495"/>
    </location>
</feature>
<dbReference type="GeneID" id="63917800"/>
<feature type="transmembrane region" description="Helical" evidence="8">
    <location>
        <begin position="892"/>
        <end position="915"/>
    </location>
</feature>
<feature type="domain" description="ABC transporter" evidence="9">
    <location>
        <begin position="576"/>
        <end position="805"/>
    </location>
</feature>
<dbReference type="RefSeq" id="XP_040881858.1">
    <property type="nucleotide sequence ID" value="XM_041024427.1"/>
</dbReference>
<feature type="transmembrane region" description="Helical" evidence="8">
    <location>
        <begin position="117"/>
        <end position="135"/>
    </location>
</feature>
<evidence type="ECO:0000256" key="2">
    <source>
        <dbReference type="ARBA" id="ARBA00022448"/>
    </source>
</evidence>
<dbReference type="SUPFAM" id="SSF90123">
    <property type="entry name" value="ABC transporter transmembrane region"/>
    <property type="match status" value="2"/>
</dbReference>
<keyword evidence="2" id="KW-0813">Transport</keyword>
<keyword evidence="3 8" id="KW-0812">Transmembrane</keyword>
<dbReference type="SMART" id="SM00382">
    <property type="entry name" value="AAA"/>
    <property type="match status" value="2"/>
</dbReference>
<proteinExistence type="predicted"/>
<dbReference type="EMBL" id="KL584828">
    <property type="protein sequence ID" value="KEQ64835.1"/>
    <property type="molecule type" value="Genomic_DNA"/>
</dbReference>
<dbReference type="PANTHER" id="PTHR24223:SF345">
    <property type="entry name" value="ABC MULTIDRUG TRANSPORTER (EUROFUNG)"/>
    <property type="match status" value="1"/>
</dbReference>
<feature type="domain" description="ABC transporter" evidence="9">
    <location>
        <begin position="1171"/>
        <end position="1405"/>
    </location>
</feature>
<dbReference type="PROSITE" id="PS50929">
    <property type="entry name" value="ABC_TM1F"/>
    <property type="match status" value="2"/>
</dbReference>
<feature type="transmembrane region" description="Helical" evidence="8">
    <location>
        <begin position="20"/>
        <end position="41"/>
    </location>
</feature>
<keyword evidence="11" id="KW-0378">Hydrolase</keyword>
<dbReference type="PROSITE" id="PS50893">
    <property type="entry name" value="ABC_TRANSPORTER_2"/>
    <property type="match status" value="2"/>
</dbReference>
<feature type="transmembrane region" description="Helical" evidence="8">
    <location>
        <begin position="849"/>
        <end position="872"/>
    </location>
</feature>
<evidence type="ECO:0000313" key="12">
    <source>
        <dbReference type="Proteomes" id="UP000030672"/>
    </source>
</evidence>
<feature type="domain" description="ABC transmembrane type-1" evidence="10">
    <location>
        <begin position="860"/>
        <end position="1141"/>
    </location>
</feature>
<dbReference type="InterPro" id="IPR011527">
    <property type="entry name" value="ABC1_TM_dom"/>
</dbReference>
<evidence type="ECO:0000256" key="4">
    <source>
        <dbReference type="ARBA" id="ARBA00022741"/>
    </source>
</evidence>
<evidence type="ECO:0000256" key="1">
    <source>
        <dbReference type="ARBA" id="ARBA00004141"/>
    </source>
</evidence>
<dbReference type="Pfam" id="PF00005">
    <property type="entry name" value="ABC_tran"/>
    <property type="match status" value="2"/>
</dbReference>
<keyword evidence="12" id="KW-1185">Reference proteome</keyword>